<name>A0ABV7Q6D8_9ACTN</name>
<evidence type="ECO:0000256" key="1">
    <source>
        <dbReference type="ARBA" id="ARBA00008761"/>
    </source>
</evidence>
<dbReference type="InterPro" id="IPR010095">
    <property type="entry name" value="Cas12f1-like_TNB"/>
</dbReference>
<keyword evidence="8" id="KW-0255">Endonuclease</keyword>
<feature type="domain" description="Cas12f1-like TNB" evidence="7">
    <location>
        <begin position="302"/>
        <end position="368"/>
    </location>
</feature>
<evidence type="ECO:0000256" key="5">
    <source>
        <dbReference type="SAM" id="MobiDB-lite"/>
    </source>
</evidence>
<reference evidence="9" key="1">
    <citation type="journal article" date="2019" name="Int. J. Syst. Evol. Microbiol.">
        <title>The Global Catalogue of Microorganisms (GCM) 10K type strain sequencing project: providing services to taxonomists for standard genome sequencing and annotation.</title>
        <authorList>
            <consortium name="The Broad Institute Genomics Platform"/>
            <consortium name="The Broad Institute Genome Sequencing Center for Infectious Disease"/>
            <person name="Wu L."/>
            <person name="Ma J."/>
        </authorList>
    </citation>
    <scope>NUCLEOTIDE SEQUENCE [LARGE SCALE GENOMIC DNA]</scope>
    <source>
        <strain evidence="9">CGMCC 4.7396</strain>
    </source>
</reference>
<dbReference type="RefSeq" id="WP_387979669.1">
    <property type="nucleotide sequence ID" value="NZ_JBHRWO010000021.1"/>
</dbReference>
<keyword evidence="9" id="KW-1185">Reference proteome</keyword>
<dbReference type="EMBL" id="JBHRWO010000021">
    <property type="protein sequence ID" value="MFC3495203.1"/>
    <property type="molecule type" value="Genomic_DNA"/>
</dbReference>
<dbReference type="NCBIfam" id="TIGR01766">
    <property type="entry name" value="IS200/IS605 family accessory protein TnpB-like domain"/>
    <property type="match status" value="1"/>
</dbReference>
<protein>
    <submittedName>
        <fullName evidence="8">RNA-guided endonuclease InsQ/TnpB family protein</fullName>
    </submittedName>
</protein>
<evidence type="ECO:0000256" key="2">
    <source>
        <dbReference type="ARBA" id="ARBA00022578"/>
    </source>
</evidence>
<evidence type="ECO:0000313" key="9">
    <source>
        <dbReference type="Proteomes" id="UP001595712"/>
    </source>
</evidence>
<evidence type="ECO:0000313" key="8">
    <source>
        <dbReference type="EMBL" id="MFC3495203.1"/>
    </source>
</evidence>
<keyword evidence="2" id="KW-0815">Transposition</keyword>
<keyword evidence="8" id="KW-0378">Hydrolase</keyword>
<dbReference type="GO" id="GO:0004519">
    <property type="term" value="F:endonuclease activity"/>
    <property type="evidence" value="ECO:0007669"/>
    <property type="project" value="UniProtKB-KW"/>
</dbReference>
<organism evidence="8 9">
    <name type="scientific">Glycomyces rhizosphaerae</name>
    <dbReference type="NCBI Taxonomy" id="2054422"/>
    <lineage>
        <taxon>Bacteria</taxon>
        <taxon>Bacillati</taxon>
        <taxon>Actinomycetota</taxon>
        <taxon>Actinomycetes</taxon>
        <taxon>Glycomycetales</taxon>
        <taxon>Glycomycetaceae</taxon>
        <taxon>Glycomyces</taxon>
    </lineage>
</organism>
<feature type="domain" description="Probable transposase IS891/IS1136/IS1341" evidence="6">
    <location>
        <begin position="179"/>
        <end position="270"/>
    </location>
</feature>
<dbReference type="InterPro" id="IPR001959">
    <property type="entry name" value="Transposase"/>
</dbReference>
<evidence type="ECO:0000256" key="3">
    <source>
        <dbReference type="ARBA" id="ARBA00023125"/>
    </source>
</evidence>
<evidence type="ECO:0000256" key="4">
    <source>
        <dbReference type="ARBA" id="ARBA00023172"/>
    </source>
</evidence>
<dbReference type="Proteomes" id="UP001595712">
    <property type="component" value="Unassembled WGS sequence"/>
</dbReference>
<dbReference type="Pfam" id="PF07282">
    <property type="entry name" value="Cas12f1-like_TNB"/>
    <property type="match status" value="1"/>
</dbReference>
<evidence type="ECO:0000259" key="7">
    <source>
        <dbReference type="Pfam" id="PF07282"/>
    </source>
</evidence>
<proteinExistence type="inferred from homology"/>
<sequence>MKQVVVVKLVPDAVSRAALVETLRVCNAEANRIAKVAFAHRDKATGQVEREYALRGRVYAEAKATGIGSQLAQHAVKKVRDAYTVVYAQCRTGMLRGARAAKALGKPVAFEEGAAQPFDDRCLSWDLDVRTVSIRTVAGRVKEIAFACSKRDLAALRAYRKGESDLFARGGELYLAATVEIPEAEPVDPVDFIGVDRGIVNLATTSGGVNFQGKDLERYRRRMARARAELQAKGSRAAKQKLKQRSRREARHATHVNHKIAKEIVSAAERTGRGIALEDLEGIRERVRLTRSQRGRISQWPFHQLAQHIAYKAKRAGVAVVTVDARHTSQMCPLCHHTERANRRSRDEFCCRGCGLAGPADVIAAVNVRRRGRMAWAVCEGSRAAA</sequence>
<keyword evidence="8" id="KW-0540">Nuclease</keyword>
<keyword evidence="4" id="KW-0233">DNA recombination</keyword>
<evidence type="ECO:0000259" key="6">
    <source>
        <dbReference type="Pfam" id="PF01385"/>
    </source>
</evidence>
<comment type="caution">
    <text evidence="8">The sequence shown here is derived from an EMBL/GenBank/DDBJ whole genome shotgun (WGS) entry which is preliminary data.</text>
</comment>
<feature type="compositionally biased region" description="Basic residues" evidence="5">
    <location>
        <begin position="236"/>
        <end position="254"/>
    </location>
</feature>
<comment type="similarity">
    <text evidence="1">In the C-terminal section; belongs to the transposase 35 family.</text>
</comment>
<dbReference type="NCBIfam" id="NF040570">
    <property type="entry name" value="guided_TnpB"/>
    <property type="match status" value="1"/>
</dbReference>
<dbReference type="Pfam" id="PF01385">
    <property type="entry name" value="OrfB_IS605"/>
    <property type="match status" value="1"/>
</dbReference>
<keyword evidence="3" id="KW-0238">DNA-binding</keyword>
<accession>A0ABV7Q6D8</accession>
<feature type="region of interest" description="Disordered" evidence="5">
    <location>
        <begin position="233"/>
        <end position="254"/>
    </location>
</feature>
<gene>
    <name evidence="8" type="ORF">ACFO8M_22170</name>
</gene>